<evidence type="ECO:0000313" key="2">
    <source>
        <dbReference type="Proteomes" id="UP000010366"/>
    </source>
</evidence>
<geneLocation type="plasmid" evidence="1 2">
    <name>pCHA6605.01</name>
</geneLocation>
<dbReference type="AlphaFoldDB" id="K9UQY2"/>
<accession>K9UQY2</accession>
<dbReference type="OrthoDB" id="513026at2"/>
<proteinExistence type="predicted"/>
<dbReference type="Proteomes" id="UP000010366">
    <property type="component" value="Plasmid pCHA6605.01"/>
</dbReference>
<dbReference type="HOGENOM" id="CLU_2421601_0_0_3"/>
<gene>
    <name evidence="1" type="ORF">Cha6605_6006</name>
</gene>
<dbReference type="RefSeq" id="WP_015328742.1">
    <property type="nucleotide sequence ID" value="NC_020053.1"/>
</dbReference>
<dbReference type="EMBL" id="CP003601">
    <property type="protein sequence ID" value="AFY96851.1"/>
    <property type="molecule type" value="Genomic_DNA"/>
</dbReference>
<dbReference type="eggNOG" id="COG0270">
    <property type="taxonomic scope" value="Bacteria"/>
</dbReference>
<protein>
    <submittedName>
        <fullName evidence="1">Uncharacterized protein</fullName>
    </submittedName>
</protein>
<evidence type="ECO:0000313" key="1">
    <source>
        <dbReference type="EMBL" id="AFY96851.1"/>
    </source>
</evidence>
<dbReference type="KEGG" id="cmp:Cha6605_6006"/>
<name>K9UQY2_CHAP6</name>
<keyword evidence="1" id="KW-0614">Plasmid</keyword>
<sequence>MRLTMKGKNGSLNQFTQKVKNKHGDVIEYPKVNGIRDPNNSKHWRWKLTWKEKIDNRWLTRGLRVKPSQVAKVQKSIARNVGIEEIREFLS</sequence>
<keyword evidence="2" id="KW-1185">Reference proteome</keyword>
<reference evidence="1 2" key="1">
    <citation type="submission" date="2012-05" db="EMBL/GenBank/DDBJ databases">
        <title>Noncontiguous Finished plasmid 1 of genome of Chamaesiphon sp. PCC 6605.</title>
        <authorList>
            <consortium name="US DOE Joint Genome Institute"/>
            <person name="Gugger M."/>
            <person name="Coursin T."/>
            <person name="Rippka R."/>
            <person name="Tandeau De Marsac N."/>
            <person name="Huntemann M."/>
            <person name="Wei C.-L."/>
            <person name="Han J."/>
            <person name="Detter J.C."/>
            <person name="Han C."/>
            <person name="Tapia R."/>
            <person name="Chen A."/>
            <person name="Kyrpides N."/>
            <person name="Mavromatis K."/>
            <person name="Markowitz V."/>
            <person name="Szeto E."/>
            <person name="Ivanova N."/>
            <person name="Pagani I."/>
            <person name="Pati A."/>
            <person name="Goodwin L."/>
            <person name="Nordberg H.P."/>
            <person name="Cantor M.N."/>
            <person name="Hua S.X."/>
            <person name="Woyke T."/>
            <person name="Kerfeld C.A."/>
        </authorList>
    </citation>
    <scope>NUCLEOTIDE SEQUENCE [LARGE SCALE GENOMIC DNA]</scope>
    <source>
        <strain evidence="2">ATCC 27169 / PCC 6605</strain>
        <plasmid evidence="2">Plasmid pCHA6605.01</plasmid>
    </source>
</reference>
<organism evidence="1 2">
    <name type="scientific">Chamaesiphon minutus (strain ATCC 27169 / PCC 6605)</name>
    <dbReference type="NCBI Taxonomy" id="1173020"/>
    <lineage>
        <taxon>Bacteria</taxon>
        <taxon>Bacillati</taxon>
        <taxon>Cyanobacteriota</taxon>
        <taxon>Cyanophyceae</taxon>
        <taxon>Gomontiellales</taxon>
        <taxon>Chamaesiphonaceae</taxon>
        <taxon>Chamaesiphon</taxon>
    </lineage>
</organism>